<dbReference type="InParanoid" id="A0A317ZE55"/>
<accession>A0A317ZE55</accession>
<feature type="compositionally biased region" description="Polar residues" evidence="1">
    <location>
        <begin position="12"/>
        <end position="28"/>
    </location>
</feature>
<dbReference type="EMBL" id="QHJQ01000007">
    <property type="protein sequence ID" value="PXA03665.1"/>
    <property type="molecule type" value="Genomic_DNA"/>
</dbReference>
<feature type="region of interest" description="Disordered" evidence="1">
    <location>
        <begin position="1"/>
        <end position="78"/>
    </location>
</feature>
<reference evidence="2 3" key="1">
    <citation type="submission" date="2018-05" db="EMBL/GenBank/DDBJ databases">
        <title>Coraliomargarita sinensis sp. nov., isolated from a marine solar saltern.</title>
        <authorList>
            <person name="Zhou L.Y."/>
        </authorList>
    </citation>
    <scope>NUCLEOTIDE SEQUENCE [LARGE SCALE GENOMIC DNA]</scope>
    <source>
        <strain evidence="2 3">WN38</strain>
    </source>
</reference>
<organism evidence="2 3">
    <name type="scientific">Coraliomargarita sinensis</name>
    <dbReference type="NCBI Taxonomy" id="2174842"/>
    <lineage>
        <taxon>Bacteria</taxon>
        <taxon>Pseudomonadati</taxon>
        <taxon>Verrucomicrobiota</taxon>
        <taxon>Opitutia</taxon>
        <taxon>Puniceicoccales</taxon>
        <taxon>Coraliomargaritaceae</taxon>
        <taxon>Coraliomargarita</taxon>
    </lineage>
</organism>
<dbReference type="AlphaFoldDB" id="A0A317ZE55"/>
<gene>
    <name evidence="2" type="ORF">DDZ13_10230</name>
</gene>
<evidence type="ECO:0000256" key="1">
    <source>
        <dbReference type="SAM" id="MobiDB-lite"/>
    </source>
</evidence>
<name>A0A317ZE55_9BACT</name>
<sequence length="126" mass="14685">MPLEDGPLFSNRDAQANRRSLQVRQVNQLPRAADPTRQRRPKSLQPRQTLQTRRHLRAEKERQVPVTRISRTPGAAPKEEGNRHIILLLKKINQLLHRWIVLPFFGVDSRQKQKPEGFISVLSVKF</sequence>
<comment type="caution">
    <text evidence="2">The sequence shown here is derived from an EMBL/GenBank/DDBJ whole genome shotgun (WGS) entry which is preliminary data.</text>
</comment>
<keyword evidence="3" id="KW-1185">Reference proteome</keyword>
<proteinExistence type="predicted"/>
<protein>
    <submittedName>
        <fullName evidence="2">Uncharacterized protein</fullName>
    </submittedName>
</protein>
<evidence type="ECO:0000313" key="3">
    <source>
        <dbReference type="Proteomes" id="UP000247099"/>
    </source>
</evidence>
<dbReference type="Proteomes" id="UP000247099">
    <property type="component" value="Unassembled WGS sequence"/>
</dbReference>
<evidence type="ECO:0000313" key="2">
    <source>
        <dbReference type="EMBL" id="PXA03665.1"/>
    </source>
</evidence>